<keyword evidence="4" id="KW-1185">Reference proteome</keyword>
<dbReference type="EMBL" id="SMKY01000035">
    <property type="protein sequence ID" value="TDD85587.1"/>
    <property type="molecule type" value="Genomic_DNA"/>
</dbReference>
<protein>
    <submittedName>
        <fullName evidence="3">XRE family transcriptional regulator</fullName>
    </submittedName>
</protein>
<dbReference type="Proteomes" id="UP000295578">
    <property type="component" value="Unassembled WGS sequence"/>
</dbReference>
<dbReference type="SUPFAM" id="SSF47413">
    <property type="entry name" value="lambda repressor-like DNA-binding domains"/>
    <property type="match status" value="1"/>
</dbReference>
<comment type="caution">
    <text evidence="3">The sequence shown here is derived from an EMBL/GenBank/DDBJ whole genome shotgun (WGS) entry which is preliminary data.</text>
</comment>
<dbReference type="RefSeq" id="WP_132196520.1">
    <property type="nucleotide sequence ID" value="NZ_SMKY01000035.1"/>
</dbReference>
<organism evidence="3 4">
    <name type="scientific">Actinomadura darangshiensis</name>
    <dbReference type="NCBI Taxonomy" id="705336"/>
    <lineage>
        <taxon>Bacteria</taxon>
        <taxon>Bacillati</taxon>
        <taxon>Actinomycetota</taxon>
        <taxon>Actinomycetes</taxon>
        <taxon>Streptosporangiales</taxon>
        <taxon>Thermomonosporaceae</taxon>
        <taxon>Actinomadura</taxon>
    </lineage>
</organism>
<sequence>MTPRRRLAVARKRASHTQVSLAEEIGVDKTTVSRWERGATEITDRHRPRLAAALTISLAELDRLLDPSAGHGPSAPVAFARLPSGDADAAGGYSAHRSALFHTAGLPAEPPTALQAPGAGSTGTPISVDPVETLRVSLDRAVRAADTVDLVEDWRLTAYEYACSVRIGPPQAFIRDIGTDIVDLGKAIDACGPDLDIAAEGSADHVALLRVSAQLSALMAMALTEVGELAAASRWWRTARRIARAGGDPVLRAWVCGRQAMAAQAIGLTSLALRVADQARELAGGVPCAGSADAGAARALSLATSGSPALTRLALTELAALDDLFERLPEDVRGEEQAVWGWPAQRLRSTRTAVLAALGDGTVRTDLRGELRAELDHLEPVSIRERAEVELKTSMVLIRSGQTHQGLDAATAAFAGLPPEHRTVTLAGLARRVYRCVPDRDRDRAAAQALQAHIGQYWR</sequence>
<proteinExistence type="predicted"/>
<dbReference type="Pfam" id="PF01381">
    <property type="entry name" value="HTH_3"/>
    <property type="match status" value="1"/>
</dbReference>
<dbReference type="InterPro" id="IPR010982">
    <property type="entry name" value="Lambda_DNA-bd_dom_sf"/>
</dbReference>
<dbReference type="OrthoDB" id="3473982at2"/>
<accession>A0A4V2YWI8</accession>
<dbReference type="InterPro" id="IPR001387">
    <property type="entry name" value="Cro/C1-type_HTH"/>
</dbReference>
<evidence type="ECO:0000313" key="4">
    <source>
        <dbReference type="Proteomes" id="UP000295578"/>
    </source>
</evidence>
<dbReference type="CDD" id="cd00093">
    <property type="entry name" value="HTH_XRE"/>
    <property type="match status" value="1"/>
</dbReference>
<dbReference type="SMART" id="SM00530">
    <property type="entry name" value="HTH_XRE"/>
    <property type="match status" value="1"/>
</dbReference>
<name>A0A4V2YWI8_9ACTN</name>
<dbReference type="GO" id="GO:0003677">
    <property type="term" value="F:DNA binding"/>
    <property type="evidence" value="ECO:0007669"/>
    <property type="project" value="InterPro"/>
</dbReference>
<feature type="domain" description="HTH cro/C1-type" evidence="2">
    <location>
        <begin position="7"/>
        <end position="61"/>
    </location>
</feature>
<gene>
    <name evidence="3" type="ORF">E1293_10800</name>
</gene>
<dbReference type="AlphaFoldDB" id="A0A4V2YWI8"/>
<evidence type="ECO:0000256" key="1">
    <source>
        <dbReference type="SAM" id="MobiDB-lite"/>
    </source>
</evidence>
<feature type="region of interest" description="Disordered" evidence="1">
    <location>
        <begin position="107"/>
        <end position="126"/>
    </location>
</feature>
<evidence type="ECO:0000313" key="3">
    <source>
        <dbReference type="EMBL" id="TDD85587.1"/>
    </source>
</evidence>
<dbReference type="Gene3D" id="1.10.260.40">
    <property type="entry name" value="lambda repressor-like DNA-binding domains"/>
    <property type="match status" value="1"/>
</dbReference>
<dbReference type="PROSITE" id="PS50943">
    <property type="entry name" value="HTH_CROC1"/>
    <property type="match status" value="1"/>
</dbReference>
<reference evidence="3 4" key="1">
    <citation type="submission" date="2019-03" db="EMBL/GenBank/DDBJ databases">
        <title>Draft genome sequences of novel Actinobacteria.</title>
        <authorList>
            <person name="Sahin N."/>
            <person name="Ay H."/>
            <person name="Saygin H."/>
        </authorList>
    </citation>
    <scope>NUCLEOTIDE SEQUENCE [LARGE SCALE GENOMIC DNA]</scope>
    <source>
        <strain evidence="3 4">DSM 45941</strain>
    </source>
</reference>
<evidence type="ECO:0000259" key="2">
    <source>
        <dbReference type="PROSITE" id="PS50943"/>
    </source>
</evidence>